<evidence type="ECO:0000259" key="6">
    <source>
        <dbReference type="Pfam" id="PF01509"/>
    </source>
</evidence>
<evidence type="ECO:0000313" key="8">
    <source>
        <dbReference type="EMBL" id="CCP26122.2"/>
    </source>
</evidence>
<dbReference type="Gene3D" id="3.30.2350.10">
    <property type="entry name" value="Pseudouridine synthase"/>
    <property type="match status" value="1"/>
</dbReference>
<organism evidence="8 9">
    <name type="scientific">Tepidanaerobacter acetatoxydans (strain DSM 21804 / JCM 16047 / Re1)</name>
    <dbReference type="NCBI Taxonomy" id="1209989"/>
    <lineage>
        <taxon>Bacteria</taxon>
        <taxon>Bacillati</taxon>
        <taxon>Bacillota</taxon>
        <taxon>Clostridia</taxon>
        <taxon>Thermosediminibacterales</taxon>
        <taxon>Tepidanaerobacteraceae</taxon>
        <taxon>Tepidanaerobacter</taxon>
    </lineage>
</organism>
<dbReference type="Proteomes" id="UP000010802">
    <property type="component" value="Chromosome"/>
</dbReference>
<dbReference type="GO" id="GO:0031119">
    <property type="term" value="P:tRNA pseudouridine synthesis"/>
    <property type="evidence" value="ECO:0007669"/>
    <property type="project" value="UniProtKB-UniRule"/>
</dbReference>
<dbReference type="PANTHER" id="PTHR13767">
    <property type="entry name" value="TRNA-PSEUDOURIDINE SYNTHASE"/>
    <property type="match status" value="1"/>
</dbReference>
<evidence type="ECO:0000256" key="1">
    <source>
        <dbReference type="ARBA" id="ARBA00000385"/>
    </source>
</evidence>
<dbReference type="GO" id="GO:0003723">
    <property type="term" value="F:RNA binding"/>
    <property type="evidence" value="ECO:0007669"/>
    <property type="project" value="InterPro"/>
</dbReference>
<evidence type="ECO:0000256" key="5">
    <source>
        <dbReference type="HAMAP-Rule" id="MF_01080"/>
    </source>
</evidence>
<evidence type="ECO:0000256" key="4">
    <source>
        <dbReference type="ARBA" id="ARBA00023235"/>
    </source>
</evidence>
<dbReference type="Pfam" id="PF01509">
    <property type="entry name" value="TruB_N"/>
    <property type="match status" value="1"/>
</dbReference>
<feature type="domain" description="Pseudouridine synthase II N-terminal" evidence="6">
    <location>
        <begin position="24"/>
        <end position="173"/>
    </location>
</feature>
<dbReference type="HOGENOM" id="CLU_032087_0_3_9"/>
<keyword evidence="4 5" id="KW-0413">Isomerase</keyword>
<comment type="catalytic activity">
    <reaction evidence="1 5">
        <text>uridine(55) in tRNA = pseudouridine(55) in tRNA</text>
        <dbReference type="Rhea" id="RHEA:42532"/>
        <dbReference type="Rhea" id="RHEA-COMP:10101"/>
        <dbReference type="Rhea" id="RHEA-COMP:10102"/>
        <dbReference type="ChEBI" id="CHEBI:65314"/>
        <dbReference type="ChEBI" id="CHEBI:65315"/>
        <dbReference type="EC" id="5.4.99.25"/>
    </reaction>
</comment>
<name>U5HK49_TEPAE</name>
<dbReference type="InterPro" id="IPR020103">
    <property type="entry name" value="PsdUridine_synth_cat_dom_sf"/>
</dbReference>
<dbReference type="EMBL" id="HF563609">
    <property type="protein sequence ID" value="CCP26122.2"/>
    <property type="molecule type" value="Genomic_DNA"/>
</dbReference>
<dbReference type="InterPro" id="IPR014780">
    <property type="entry name" value="tRNA_psdUridine_synth_TruB"/>
</dbReference>
<dbReference type="SUPFAM" id="SSF55120">
    <property type="entry name" value="Pseudouridine synthase"/>
    <property type="match status" value="1"/>
</dbReference>
<protein>
    <recommendedName>
        <fullName evidence="5">tRNA pseudouridine synthase B</fullName>
        <ecNumber evidence="5">5.4.99.25</ecNumber>
    </recommendedName>
    <alternativeName>
        <fullName evidence="5">tRNA pseudouridine(55) synthase</fullName>
        <shortName evidence="5">Psi55 synthase</shortName>
    </alternativeName>
    <alternativeName>
        <fullName evidence="5">tRNA pseudouridylate synthase</fullName>
    </alternativeName>
    <alternativeName>
        <fullName evidence="5">tRNA-uridine isomerase</fullName>
    </alternativeName>
</protein>
<evidence type="ECO:0000259" key="7">
    <source>
        <dbReference type="Pfam" id="PF16198"/>
    </source>
</evidence>
<accession>U5HK49</accession>
<dbReference type="EC" id="5.4.99.25" evidence="5"/>
<dbReference type="eggNOG" id="COG0130">
    <property type="taxonomic scope" value="Bacteria"/>
</dbReference>
<feature type="active site" description="Nucleophile" evidence="5">
    <location>
        <position position="39"/>
    </location>
</feature>
<dbReference type="NCBIfam" id="TIGR00431">
    <property type="entry name" value="TruB"/>
    <property type="match status" value="1"/>
</dbReference>
<evidence type="ECO:0000313" key="9">
    <source>
        <dbReference type="Proteomes" id="UP000010802"/>
    </source>
</evidence>
<feature type="domain" description="tRNA pseudouridylate synthase B C-terminal" evidence="7">
    <location>
        <begin position="174"/>
        <end position="232"/>
    </location>
</feature>
<comment type="function">
    <text evidence="5">Responsible for synthesis of pseudouridine from uracil-55 in the psi GC loop of transfer RNAs.</text>
</comment>
<proteinExistence type="inferred from homology"/>
<gene>
    <name evidence="5 8" type="primary">truB</name>
    <name evidence="8" type="ordered locus">TEPIRE1_1384</name>
</gene>
<keyword evidence="9" id="KW-1185">Reference proteome</keyword>
<evidence type="ECO:0000256" key="2">
    <source>
        <dbReference type="ARBA" id="ARBA00005642"/>
    </source>
</evidence>
<dbReference type="STRING" id="1209989.TepRe1_1273"/>
<keyword evidence="3 5" id="KW-0819">tRNA processing</keyword>
<dbReference type="InterPro" id="IPR002501">
    <property type="entry name" value="PsdUridine_synth_N"/>
</dbReference>
<evidence type="ECO:0000256" key="3">
    <source>
        <dbReference type="ARBA" id="ARBA00022694"/>
    </source>
</evidence>
<sequence length="301" mass="34354">MVKGVINVLKPAGMTSHDVINHLRRLLKIKKIGHSGTLDPAATGVLPVFIGKATKAIEFFMEDDKEYISEMRLGVTTDTGDFQGNIIKIYNGPFNIGKIKFEEVLKEFTGEIMQIPPMYSAVHYKGKKLYELARQGITVERRPRKIYIYSIDLLEFDEKSAIINVACSKGTYIRTLCEDIGNKLGCGACLSDLIRTRSGSFKIEDSLTLEEIQQNLINNTFEKVLIPIDQCLQNMPMVILNREDNIFFIKGKVLYGDFDYLRVYLDKFIRVYNFKEFLGIAVVKEIKNRIALQVFKSLKQD</sequence>
<dbReference type="HAMAP" id="MF_01080">
    <property type="entry name" value="TruB_bact"/>
    <property type="match status" value="1"/>
</dbReference>
<dbReference type="GO" id="GO:0160148">
    <property type="term" value="F:tRNA pseudouridine(55) synthase activity"/>
    <property type="evidence" value="ECO:0007669"/>
    <property type="project" value="UniProtKB-EC"/>
</dbReference>
<dbReference type="KEGG" id="tae:TepiRe1_1384"/>
<comment type="similarity">
    <text evidence="2 5">Belongs to the pseudouridine synthase TruB family. Type 1 subfamily.</text>
</comment>
<dbReference type="FunFam" id="3.30.2350.10:FF:000011">
    <property type="entry name" value="tRNA pseudouridine synthase B"/>
    <property type="match status" value="1"/>
</dbReference>
<dbReference type="AlphaFoldDB" id="U5HK49"/>
<reference evidence="9" key="1">
    <citation type="journal article" date="2013" name="Genome Announc.">
        <title>First genome sequence of a syntrophic acetate-oxidizing bacterium, Tepidanaerobacter acetatoxydans strain Re1.</title>
        <authorList>
            <person name="Manzoor S."/>
            <person name="Bongcam-Rudloff E."/>
            <person name="Schnurer A."/>
            <person name="Muller B."/>
        </authorList>
    </citation>
    <scope>NUCLEOTIDE SEQUENCE [LARGE SCALE GENOMIC DNA]</scope>
    <source>
        <strain evidence="9">Re1</strain>
    </source>
</reference>
<dbReference type="CDD" id="cd02573">
    <property type="entry name" value="PseudoU_synth_EcTruB"/>
    <property type="match status" value="1"/>
</dbReference>
<dbReference type="PANTHER" id="PTHR13767:SF2">
    <property type="entry name" value="PSEUDOURIDYLATE SYNTHASE TRUB1"/>
    <property type="match status" value="1"/>
</dbReference>
<dbReference type="Pfam" id="PF16198">
    <property type="entry name" value="TruB_C_2"/>
    <property type="match status" value="1"/>
</dbReference>
<dbReference type="GO" id="GO:1990481">
    <property type="term" value="P:mRNA pseudouridine synthesis"/>
    <property type="evidence" value="ECO:0007669"/>
    <property type="project" value="TreeGrafter"/>
</dbReference>
<dbReference type="InterPro" id="IPR032819">
    <property type="entry name" value="TruB_C"/>
</dbReference>